<organism evidence="1 2">
    <name type="scientific">Panicum miliaceum</name>
    <name type="common">Proso millet</name>
    <name type="synonym">Broomcorn millet</name>
    <dbReference type="NCBI Taxonomy" id="4540"/>
    <lineage>
        <taxon>Eukaryota</taxon>
        <taxon>Viridiplantae</taxon>
        <taxon>Streptophyta</taxon>
        <taxon>Embryophyta</taxon>
        <taxon>Tracheophyta</taxon>
        <taxon>Spermatophyta</taxon>
        <taxon>Magnoliopsida</taxon>
        <taxon>Liliopsida</taxon>
        <taxon>Poales</taxon>
        <taxon>Poaceae</taxon>
        <taxon>PACMAD clade</taxon>
        <taxon>Panicoideae</taxon>
        <taxon>Panicodae</taxon>
        <taxon>Paniceae</taxon>
        <taxon>Panicinae</taxon>
        <taxon>Panicum</taxon>
        <taxon>Panicum sect. Panicum</taxon>
    </lineage>
</organism>
<sequence length="181" mass="21185">MLLRFANLAERELVRGLSPIRYEDGELSLECPEETPNRFFREPEWLVYIAVLDFPTEHWFEDHVKRSFAGFEDIVKVASICFTGYDYSPLRVVIAINNRLDIPSELWISVPNGLGGVAQLMPIRIWPRRAQIGPNGSSPLLRADSNWAQQWRAAAPSCWAKQWWAQQRWWAGSRLHRHQRW</sequence>
<gene>
    <name evidence="1" type="ORF">C2845_PM09G11060</name>
</gene>
<dbReference type="PANTHER" id="PTHR34303">
    <property type="entry name" value="OS01G0890400 PROTEIN-RELATED"/>
    <property type="match status" value="1"/>
</dbReference>
<accession>A0A3L6S023</accession>
<dbReference type="Proteomes" id="UP000275267">
    <property type="component" value="Unassembled WGS sequence"/>
</dbReference>
<proteinExistence type="predicted"/>
<dbReference type="EMBL" id="PQIB02000006">
    <property type="protein sequence ID" value="RLN12225.1"/>
    <property type="molecule type" value="Genomic_DNA"/>
</dbReference>
<comment type="caution">
    <text evidence="1">The sequence shown here is derived from an EMBL/GenBank/DDBJ whole genome shotgun (WGS) entry which is preliminary data.</text>
</comment>
<keyword evidence="2" id="KW-1185">Reference proteome</keyword>
<protein>
    <submittedName>
        <fullName evidence="1">Uncharacterized protein</fullName>
    </submittedName>
</protein>
<dbReference type="OrthoDB" id="675134at2759"/>
<reference evidence="2" key="1">
    <citation type="journal article" date="2019" name="Nat. Commun.">
        <title>The genome of broomcorn millet.</title>
        <authorList>
            <person name="Zou C."/>
            <person name="Miki D."/>
            <person name="Li D."/>
            <person name="Tang Q."/>
            <person name="Xiao L."/>
            <person name="Rajput S."/>
            <person name="Deng P."/>
            <person name="Jia W."/>
            <person name="Huang R."/>
            <person name="Zhang M."/>
            <person name="Sun Y."/>
            <person name="Hu J."/>
            <person name="Fu X."/>
            <person name="Schnable P.S."/>
            <person name="Li F."/>
            <person name="Zhang H."/>
            <person name="Feng B."/>
            <person name="Zhu X."/>
            <person name="Liu R."/>
            <person name="Schnable J.C."/>
            <person name="Zhu J.-K."/>
            <person name="Zhang H."/>
        </authorList>
    </citation>
    <scope>NUCLEOTIDE SEQUENCE [LARGE SCALE GENOMIC DNA]</scope>
</reference>
<dbReference type="STRING" id="4540.A0A3L6S023"/>
<name>A0A3L6S023_PANMI</name>
<dbReference type="PANTHER" id="PTHR34303:SF3">
    <property type="entry name" value="CCHC-TYPE DOMAIN-CONTAINING PROTEIN"/>
    <property type="match status" value="1"/>
</dbReference>
<evidence type="ECO:0000313" key="1">
    <source>
        <dbReference type="EMBL" id="RLN12225.1"/>
    </source>
</evidence>
<evidence type="ECO:0000313" key="2">
    <source>
        <dbReference type="Proteomes" id="UP000275267"/>
    </source>
</evidence>
<dbReference type="AlphaFoldDB" id="A0A3L6S023"/>